<dbReference type="GO" id="GO:0043743">
    <property type="term" value="F:LPPG:FO 2-phospho-L-lactate transferase activity"/>
    <property type="evidence" value="ECO:0007669"/>
    <property type="project" value="InterPro"/>
</dbReference>
<dbReference type="NCBIfam" id="TIGR01826">
    <property type="entry name" value="CofD_related"/>
    <property type="match status" value="1"/>
</dbReference>
<comment type="subcellular location">
    <subcellularLocation>
        <location evidence="2">Cytoplasm</location>
    </subcellularLocation>
</comment>
<dbReference type="PANTHER" id="PTHR30135:SF3">
    <property type="entry name" value="GLUCONEOGENESIS FACTOR-RELATED"/>
    <property type="match status" value="1"/>
</dbReference>
<dbReference type="HAMAP" id="MF_00973">
    <property type="entry name" value="Gluconeogen_factor"/>
    <property type="match status" value="1"/>
</dbReference>
<dbReference type="GO" id="GO:0005737">
    <property type="term" value="C:cytoplasm"/>
    <property type="evidence" value="ECO:0007669"/>
    <property type="project" value="UniProtKB-SubCell"/>
</dbReference>
<comment type="function">
    <text evidence="2">Required for morphogenesis under gluconeogenic growth conditions.</text>
</comment>
<gene>
    <name evidence="3" type="primary">yvcK</name>
    <name evidence="3" type="ORF">EEI45_02485</name>
</gene>
<evidence type="ECO:0000256" key="1">
    <source>
        <dbReference type="ARBA" id="ARBA00022490"/>
    </source>
</evidence>
<dbReference type="CDD" id="cd07187">
    <property type="entry name" value="YvcK_like"/>
    <property type="match status" value="1"/>
</dbReference>
<dbReference type="SUPFAM" id="SSF142338">
    <property type="entry name" value="CofD-like"/>
    <property type="match status" value="1"/>
</dbReference>
<dbReference type="Gene3D" id="3.40.50.10680">
    <property type="entry name" value="CofD-like domains"/>
    <property type="match status" value="1"/>
</dbReference>
<sequence>MKVAVVGGGKGQSALLRGLKHIESLELSAIVTVADDGGSTGRLREDFNVPAMGDIRNVMLALAESENLLSQIMNYRFSKDSRSTLAGHNLGNLILTALTDTTGDFMDAVASVSKVLNVIGDIIPSSEETITLCARMEDGTIVRGESNIPKYANSIDCVYYDEPVHATDQALQAILEADVILLGVGSLYTSILPNIIIPEIKEALQKSNGKIVYYCNAMSQPGETDGYSGEDHVNAIVKHIEKPVDLVVRCVDEIPSDVIQNYENEDSHPIYFRSSVHTYTVVDQNLLNFENGKIRHDHDRVREGFYEILEVIGCPLAVK</sequence>
<reference evidence="3 4" key="1">
    <citation type="journal article" date="2020" name="Int. J. Syst. Evol. Microbiol.">
        <title>Description of Erysipelothrix piscisicarius sp. nov., an emergent fish pathogen, and assessment of virulence using a tiger barb (Puntigrus tetrazona) infection model.</title>
        <authorList>
            <person name="Pomaranski E.K."/>
            <person name="Griffin M.J."/>
            <person name="Camus A.C."/>
            <person name="Armwood A.R."/>
            <person name="Shelley J."/>
            <person name="Waldbieser G.C."/>
            <person name="LaFrentz B.R."/>
            <person name="Garcia J.C."/>
            <person name="Yanong R."/>
            <person name="Soto E."/>
        </authorList>
    </citation>
    <scope>NUCLEOTIDE SEQUENCE [LARGE SCALE GENOMIC DNA]</scope>
    <source>
        <strain evidence="3 4">15TAL0474</strain>
    </source>
</reference>
<dbReference type="GO" id="GO:0008360">
    <property type="term" value="P:regulation of cell shape"/>
    <property type="evidence" value="ECO:0007669"/>
    <property type="project" value="UniProtKB-UniRule"/>
</dbReference>
<dbReference type="RefSeq" id="WP_125164019.1">
    <property type="nucleotide sequence ID" value="NZ_CP034234.1"/>
</dbReference>
<dbReference type="InterPro" id="IPR038136">
    <property type="entry name" value="CofD-like_dom_sf"/>
</dbReference>
<dbReference type="EMBL" id="CP034234">
    <property type="protein sequence ID" value="AZK43806.1"/>
    <property type="molecule type" value="Genomic_DNA"/>
</dbReference>
<evidence type="ECO:0000256" key="2">
    <source>
        <dbReference type="HAMAP-Rule" id="MF_00973"/>
    </source>
</evidence>
<dbReference type="Pfam" id="PF01933">
    <property type="entry name" value="CofD"/>
    <property type="match status" value="1"/>
</dbReference>
<dbReference type="InterPro" id="IPR002882">
    <property type="entry name" value="CofD"/>
</dbReference>
<dbReference type="AlphaFoldDB" id="A0A3Q8S705"/>
<protein>
    <recommendedName>
        <fullName evidence="2">Putative gluconeogenesis factor</fullName>
    </recommendedName>
</protein>
<name>A0A3Q8S705_9FIRM</name>
<accession>A0A3Q8S705</accession>
<evidence type="ECO:0000313" key="4">
    <source>
        <dbReference type="Proteomes" id="UP000278804"/>
    </source>
</evidence>
<keyword evidence="4" id="KW-1185">Reference proteome</keyword>
<dbReference type="Proteomes" id="UP000278804">
    <property type="component" value="Chromosome"/>
</dbReference>
<proteinExistence type="inferred from homology"/>
<dbReference type="InterPro" id="IPR010119">
    <property type="entry name" value="Gluconeogen_factor"/>
</dbReference>
<comment type="similarity">
    <text evidence="2">Belongs to the gluconeogenesis factor family.</text>
</comment>
<organism evidence="3 4">
    <name type="scientific">Erysipelothrix piscisicarius</name>
    <dbReference type="NCBI Taxonomy" id="2485784"/>
    <lineage>
        <taxon>Bacteria</taxon>
        <taxon>Bacillati</taxon>
        <taxon>Bacillota</taxon>
        <taxon>Erysipelotrichia</taxon>
        <taxon>Erysipelotrichales</taxon>
        <taxon>Erysipelotrichaceae</taxon>
        <taxon>Erysipelothrix</taxon>
    </lineage>
</organism>
<dbReference type="KEGG" id="eri:EEI45_02485"/>
<evidence type="ECO:0000313" key="3">
    <source>
        <dbReference type="EMBL" id="AZK43806.1"/>
    </source>
</evidence>
<keyword evidence="1 2" id="KW-0963">Cytoplasm</keyword>
<dbReference type="PANTHER" id="PTHR30135">
    <property type="entry name" value="UNCHARACTERIZED PROTEIN YVCK-RELATED"/>
    <property type="match status" value="1"/>
</dbReference>